<feature type="compositionally biased region" description="Acidic residues" evidence="1">
    <location>
        <begin position="376"/>
        <end position="388"/>
    </location>
</feature>
<feature type="compositionally biased region" description="Polar residues" evidence="1">
    <location>
        <begin position="361"/>
        <end position="372"/>
    </location>
</feature>
<gene>
    <name evidence="2" type="ORF">EBH_0032340</name>
</gene>
<dbReference type="VEuPathDB" id="ToxoDB:EBH_0032340"/>
<reference evidence="2" key="2">
    <citation type="submission" date="2013-10" db="EMBL/GenBank/DDBJ databases">
        <authorList>
            <person name="Aslett M."/>
        </authorList>
    </citation>
    <scope>NUCLEOTIDE SEQUENCE [LARGE SCALE GENOMIC DNA]</scope>
    <source>
        <strain evidence="2">Houghton</strain>
    </source>
</reference>
<dbReference type="AlphaFoldDB" id="U6LJC2"/>
<evidence type="ECO:0000256" key="1">
    <source>
        <dbReference type="SAM" id="MobiDB-lite"/>
    </source>
</evidence>
<feature type="region of interest" description="Disordered" evidence="1">
    <location>
        <begin position="317"/>
        <end position="398"/>
    </location>
</feature>
<protein>
    <submittedName>
        <fullName evidence="2">Uncharacterized protein</fullName>
    </submittedName>
</protein>
<reference evidence="2" key="1">
    <citation type="submission" date="2013-10" db="EMBL/GenBank/DDBJ databases">
        <title>Genomic analysis of the causative agents of coccidiosis in chickens.</title>
        <authorList>
            <person name="Reid A.J."/>
            <person name="Blake D."/>
            <person name="Billington K."/>
            <person name="Browne H."/>
            <person name="Dunn M."/>
            <person name="Hung S."/>
            <person name="Kawahara F."/>
            <person name="Miranda-Saavedra D."/>
            <person name="Mourier T."/>
            <person name="Nagra H."/>
            <person name="Otto T.D."/>
            <person name="Rawlings N."/>
            <person name="Sanchez A."/>
            <person name="Sanders M."/>
            <person name="Subramaniam C."/>
            <person name="Tay Y."/>
            <person name="Dear P."/>
            <person name="Doerig C."/>
            <person name="Gruber A."/>
            <person name="Parkinson J."/>
            <person name="Shirley M."/>
            <person name="Wan K.L."/>
            <person name="Berriman M."/>
            <person name="Tomley F."/>
            <person name="Pain A."/>
        </authorList>
    </citation>
    <scope>NUCLEOTIDE SEQUENCE [LARGE SCALE GENOMIC DNA]</scope>
    <source>
        <strain evidence="2">Houghton</strain>
    </source>
</reference>
<feature type="compositionally biased region" description="Low complexity" evidence="1">
    <location>
        <begin position="31"/>
        <end position="42"/>
    </location>
</feature>
<feature type="compositionally biased region" description="Basic and acidic residues" evidence="1">
    <location>
        <begin position="389"/>
        <end position="398"/>
    </location>
</feature>
<feature type="compositionally biased region" description="Basic and acidic residues" evidence="1">
    <location>
        <begin position="473"/>
        <end position="487"/>
    </location>
</feature>
<name>U6LJC2_9EIME</name>
<keyword evidence="3" id="KW-1185">Reference proteome</keyword>
<dbReference type="Proteomes" id="UP000030750">
    <property type="component" value="Unassembled WGS sequence"/>
</dbReference>
<sequence length="502" mass="51519">MAPFRARIPGNSSLHSSGSGKAPQGTDQDADSAGAGEAAAAAGAAAAADAAPAFGTESARGGVGGVPAAASNRPPVIVGGRGFTRNIYLMPSGQSGTGAGAGAVAQPLHPSYSASPPQRRAFLGMQGQPQPPYSSAFPADTSLPAYPPASGLPSYGPRYSLPRASLGVYSSDQPPRGPFAAVMVPAGRAGITRSMTFGPAGAPPPETSLFRREHGVGGVGDSTSSRQVFGAGGYYAPGGAGAGGAGAAAGADADAASIAHSSPPGTGSLSSTYSGPDYNFPWVHVEPIVDAQMSEEDVIEEVVDPSTDRNTILLEGERFFPPSQGEEIPVGGAVRGREAASTSAALRSAHDDAGDAAAPTESPSASDASSTIPETPDLDPDPESEEEDPALKERREISTLAERVRRMDNETFGKYAAMVREKTNRTDPLEVMKQKLGNPILFMVAKILRAGEVSSSNAETWKRQKSRLQRKGYSVDDRSTVGDDEVFKASPGQLPGHEDSWT</sequence>
<evidence type="ECO:0000313" key="2">
    <source>
        <dbReference type="EMBL" id="CDJ50286.1"/>
    </source>
</evidence>
<dbReference type="EMBL" id="HG712147">
    <property type="protein sequence ID" value="CDJ50286.1"/>
    <property type="molecule type" value="Genomic_DNA"/>
</dbReference>
<accession>U6LJC2</accession>
<feature type="compositionally biased region" description="Polar residues" evidence="1">
    <location>
        <begin position="10"/>
        <end position="19"/>
    </location>
</feature>
<organism evidence="2 3">
    <name type="scientific">Eimeria brunetti</name>
    <dbReference type="NCBI Taxonomy" id="51314"/>
    <lineage>
        <taxon>Eukaryota</taxon>
        <taxon>Sar</taxon>
        <taxon>Alveolata</taxon>
        <taxon>Apicomplexa</taxon>
        <taxon>Conoidasida</taxon>
        <taxon>Coccidia</taxon>
        <taxon>Eucoccidiorida</taxon>
        <taxon>Eimeriorina</taxon>
        <taxon>Eimeriidae</taxon>
        <taxon>Eimeria</taxon>
    </lineage>
</organism>
<feature type="region of interest" description="Disordered" evidence="1">
    <location>
        <begin position="1"/>
        <end position="42"/>
    </location>
</feature>
<evidence type="ECO:0000313" key="3">
    <source>
        <dbReference type="Proteomes" id="UP000030750"/>
    </source>
</evidence>
<proteinExistence type="predicted"/>
<feature type="region of interest" description="Disordered" evidence="1">
    <location>
        <begin position="453"/>
        <end position="502"/>
    </location>
</feature>